<dbReference type="EMBL" id="WHPF01000023">
    <property type="protein sequence ID" value="NNV57990.1"/>
    <property type="molecule type" value="Genomic_DNA"/>
</dbReference>
<keyword evidence="2" id="KW-1185">Reference proteome</keyword>
<organism evidence="1 2">
    <name type="scientific">Limnovirga soli</name>
    <dbReference type="NCBI Taxonomy" id="2656915"/>
    <lineage>
        <taxon>Bacteria</taxon>
        <taxon>Pseudomonadati</taxon>
        <taxon>Bacteroidota</taxon>
        <taxon>Chitinophagia</taxon>
        <taxon>Chitinophagales</taxon>
        <taxon>Chitinophagaceae</taxon>
        <taxon>Limnovirga</taxon>
    </lineage>
</organism>
<dbReference type="Gene3D" id="3.80.10.10">
    <property type="entry name" value="Ribonuclease Inhibitor"/>
    <property type="match status" value="1"/>
</dbReference>
<reference evidence="1" key="1">
    <citation type="submission" date="2019-10" db="EMBL/GenBank/DDBJ databases">
        <title>Draft genome sequence of Panacibacter sp. KCS-6.</title>
        <authorList>
            <person name="Yim K.J."/>
        </authorList>
    </citation>
    <scope>NUCLEOTIDE SEQUENCE</scope>
    <source>
        <strain evidence="1">KCS-6</strain>
    </source>
</reference>
<accession>A0A8J8FH61</accession>
<comment type="caution">
    <text evidence="1">The sequence shown here is derived from an EMBL/GenBank/DDBJ whole genome shotgun (WGS) entry which is preliminary data.</text>
</comment>
<proteinExistence type="predicted"/>
<sequence>MTQRQVKVDLSGQHLKEIPDSVFQNPQITYLDLESSDVTFYPPLSALVDNNSNGISVSSPEIG</sequence>
<evidence type="ECO:0000313" key="2">
    <source>
        <dbReference type="Proteomes" id="UP000598971"/>
    </source>
</evidence>
<dbReference type="Proteomes" id="UP000598971">
    <property type="component" value="Unassembled WGS sequence"/>
</dbReference>
<name>A0A8J8FH61_9BACT</name>
<dbReference type="InterPro" id="IPR032675">
    <property type="entry name" value="LRR_dom_sf"/>
</dbReference>
<evidence type="ECO:0000313" key="1">
    <source>
        <dbReference type="EMBL" id="NNV57990.1"/>
    </source>
</evidence>
<gene>
    <name evidence="1" type="ORF">GD597_21175</name>
</gene>
<protein>
    <submittedName>
        <fullName evidence="1">Uncharacterized protein</fullName>
    </submittedName>
</protein>
<dbReference type="AlphaFoldDB" id="A0A8J8FH61"/>